<feature type="region of interest" description="Disordered" evidence="10">
    <location>
        <begin position="1"/>
        <end position="57"/>
    </location>
</feature>
<evidence type="ECO:0000256" key="8">
    <source>
        <dbReference type="ARBA" id="ARBA00048679"/>
    </source>
</evidence>
<dbReference type="Gene3D" id="3.30.200.20">
    <property type="entry name" value="Phosphorylase Kinase, domain 1"/>
    <property type="match status" value="1"/>
</dbReference>
<dbReference type="Proteomes" id="UP000799324">
    <property type="component" value="Unassembled WGS sequence"/>
</dbReference>
<keyword evidence="2" id="KW-0723">Serine/threonine-protein kinase</keyword>
<proteinExistence type="predicted"/>
<feature type="compositionally biased region" description="Polar residues" evidence="10">
    <location>
        <begin position="293"/>
        <end position="302"/>
    </location>
</feature>
<dbReference type="Pfam" id="PF00069">
    <property type="entry name" value="Pkinase"/>
    <property type="match status" value="1"/>
</dbReference>
<dbReference type="SUPFAM" id="SSF56112">
    <property type="entry name" value="Protein kinase-like (PK-like)"/>
    <property type="match status" value="1"/>
</dbReference>
<gene>
    <name evidence="12" type="ORF">K491DRAFT_689552</name>
</gene>
<feature type="compositionally biased region" description="Polar residues" evidence="10">
    <location>
        <begin position="659"/>
        <end position="674"/>
    </location>
</feature>
<dbReference type="GO" id="GO:0005829">
    <property type="term" value="C:cytosol"/>
    <property type="evidence" value="ECO:0007669"/>
    <property type="project" value="TreeGrafter"/>
</dbReference>
<evidence type="ECO:0000259" key="11">
    <source>
        <dbReference type="PROSITE" id="PS50011"/>
    </source>
</evidence>
<evidence type="ECO:0000256" key="3">
    <source>
        <dbReference type="ARBA" id="ARBA00022679"/>
    </source>
</evidence>
<evidence type="ECO:0000256" key="6">
    <source>
        <dbReference type="ARBA" id="ARBA00022840"/>
    </source>
</evidence>
<keyword evidence="5 12" id="KW-0418">Kinase</keyword>
<dbReference type="PANTHER" id="PTHR24343:SF137">
    <property type="entry name" value="SERINE_THREONINE-PROTEIN KINASE HRK1"/>
    <property type="match status" value="1"/>
</dbReference>
<comment type="catalytic activity">
    <reaction evidence="8">
        <text>L-seryl-[protein] + ATP = O-phospho-L-seryl-[protein] + ADP + H(+)</text>
        <dbReference type="Rhea" id="RHEA:17989"/>
        <dbReference type="Rhea" id="RHEA-COMP:9863"/>
        <dbReference type="Rhea" id="RHEA-COMP:11604"/>
        <dbReference type="ChEBI" id="CHEBI:15378"/>
        <dbReference type="ChEBI" id="CHEBI:29999"/>
        <dbReference type="ChEBI" id="CHEBI:30616"/>
        <dbReference type="ChEBI" id="CHEBI:83421"/>
        <dbReference type="ChEBI" id="CHEBI:456216"/>
        <dbReference type="EC" id="2.7.11.1"/>
    </reaction>
</comment>
<protein>
    <recommendedName>
        <fullName evidence="1">non-specific serine/threonine protein kinase</fullName>
        <ecNumber evidence="1">2.7.11.1</ecNumber>
    </recommendedName>
</protein>
<dbReference type="EMBL" id="MU004309">
    <property type="protein sequence ID" value="KAF2659197.1"/>
    <property type="molecule type" value="Genomic_DNA"/>
</dbReference>
<accession>A0A6A6TIZ7</accession>
<feature type="compositionally biased region" description="Polar residues" evidence="10">
    <location>
        <begin position="682"/>
        <end position="699"/>
    </location>
</feature>
<dbReference type="OrthoDB" id="6513151at2759"/>
<dbReference type="AlphaFoldDB" id="A0A6A6TIZ7"/>
<feature type="compositionally biased region" description="Low complexity" evidence="10">
    <location>
        <begin position="173"/>
        <end position="196"/>
    </location>
</feature>
<dbReference type="PROSITE" id="PS00108">
    <property type="entry name" value="PROTEIN_KINASE_ST"/>
    <property type="match status" value="1"/>
</dbReference>
<evidence type="ECO:0000256" key="7">
    <source>
        <dbReference type="ARBA" id="ARBA00047899"/>
    </source>
</evidence>
<feature type="region of interest" description="Disordered" evidence="10">
    <location>
        <begin position="74"/>
        <end position="415"/>
    </location>
</feature>
<evidence type="ECO:0000256" key="2">
    <source>
        <dbReference type="ARBA" id="ARBA00022527"/>
    </source>
</evidence>
<dbReference type="PANTHER" id="PTHR24343">
    <property type="entry name" value="SERINE/THREONINE KINASE"/>
    <property type="match status" value="1"/>
</dbReference>
<feature type="compositionally biased region" description="Basic residues" evidence="10">
    <location>
        <begin position="374"/>
        <end position="385"/>
    </location>
</feature>
<keyword evidence="4 9" id="KW-0547">Nucleotide-binding</keyword>
<keyword evidence="6 9" id="KW-0067">ATP-binding</keyword>
<evidence type="ECO:0000256" key="1">
    <source>
        <dbReference type="ARBA" id="ARBA00012513"/>
    </source>
</evidence>
<dbReference type="InterPro" id="IPR008271">
    <property type="entry name" value="Ser/Thr_kinase_AS"/>
</dbReference>
<evidence type="ECO:0000313" key="13">
    <source>
        <dbReference type="Proteomes" id="UP000799324"/>
    </source>
</evidence>
<feature type="compositionally biased region" description="Polar residues" evidence="10">
    <location>
        <begin position="810"/>
        <end position="821"/>
    </location>
</feature>
<feature type="binding site" evidence="9">
    <location>
        <position position="462"/>
    </location>
    <ligand>
        <name>ATP</name>
        <dbReference type="ChEBI" id="CHEBI:30616"/>
    </ligand>
</feature>
<dbReference type="Gene3D" id="1.10.510.10">
    <property type="entry name" value="Transferase(Phosphotransferase) domain 1"/>
    <property type="match status" value="1"/>
</dbReference>
<feature type="compositionally biased region" description="Basic residues" evidence="10">
    <location>
        <begin position="700"/>
        <end position="710"/>
    </location>
</feature>
<keyword evidence="13" id="KW-1185">Reference proteome</keyword>
<dbReference type="InterPro" id="IPR011009">
    <property type="entry name" value="Kinase-like_dom_sf"/>
</dbReference>
<dbReference type="FunFam" id="1.10.510.10:FF:000595">
    <property type="entry name" value="Protein kinase, putative (AFU_orthologue AFUA_5G11840)"/>
    <property type="match status" value="1"/>
</dbReference>
<dbReference type="SMART" id="SM00220">
    <property type="entry name" value="S_TKc"/>
    <property type="match status" value="1"/>
</dbReference>
<dbReference type="InterPro" id="IPR017441">
    <property type="entry name" value="Protein_kinase_ATP_BS"/>
</dbReference>
<feature type="compositionally biased region" description="Low complexity" evidence="10">
    <location>
        <begin position="81"/>
        <end position="96"/>
    </location>
</feature>
<keyword evidence="3" id="KW-0808">Transferase</keyword>
<dbReference type="EC" id="2.7.11.1" evidence="1"/>
<dbReference type="InterPro" id="IPR000719">
    <property type="entry name" value="Prot_kinase_dom"/>
</dbReference>
<evidence type="ECO:0000256" key="10">
    <source>
        <dbReference type="SAM" id="MobiDB-lite"/>
    </source>
</evidence>
<feature type="compositionally biased region" description="Polar residues" evidence="10">
    <location>
        <begin position="719"/>
        <end position="729"/>
    </location>
</feature>
<name>A0A6A6TIZ7_9PLEO</name>
<dbReference type="PROSITE" id="PS50011">
    <property type="entry name" value="PROTEIN_KINASE_DOM"/>
    <property type="match status" value="1"/>
</dbReference>
<comment type="catalytic activity">
    <reaction evidence="7">
        <text>L-threonyl-[protein] + ATP = O-phospho-L-threonyl-[protein] + ADP + H(+)</text>
        <dbReference type="Rhea" id="RHEA:46608"/>
        <dbReference type="Rhea" id="RHEA-COMP:11060"/>
        <dbReference type="Rhea" id="RHEA-COMP:11605"/>
        <dbReference type="ChEBI" id="CHEBI:15378"/>
        <dbReference type="ChEBI" id="CHEBI:30013"/>
        <dbReference type="ChEBI" id="CHEBI:30616"/>
        <dbReference type="ChEBI" id="CHEBI:61977"/>
        <dbReference type="ChEBI" id="CHEBI:456216"/>
        <dbReference type="EC" id="2.7.11.1"/>
    </reaction>
</comment>
<organism evidence="12 13">
    <name type="scientific">Lophiostoma macrostomum CBS 122681</name>
    <dbReference type="NCBI Taxonomy" id="1314788"/>
    <lineage>
        <taxon>Eukaryota</taxon>
        <taxon>Fungi</taxon>
        <taxon>Dikarya</taxon>
        <taxon>Ascomycota</taxon>
        <taxon>Pezizomycotina</taxon>
        <taxon>Dothideomycetes</taxon>
        <taxon>Pleosporomycetidae</taxon>
        <taxon>Pleosporales</taxon>
        <taxon>Lophiostomataceae</taxon>
        <taxon>Lophiostoma</taxon>
    </lineage>
</organism>
<evidence type="ECO:0000256" key="5">
    <source>
        <dbReference type="ARBA" id="ARBA00022777"/>
    </source>
</evidence>
<dbReference type="PROSITE" id="PS00107">
    <property type="entry name" value="PROTEIN_KINASE_ATP"/>
    <property type="match status" value="1"/>
</dbReference>
<reference evidence="12" key="1">
    <citation type="journal article" date="2020" name="Stud. Mycol.">
        <title>101 Dothideomycetes genomes: a test case for predicting lifestyles and emergence of pathogens.</title>
        <authorList>
            <person name="Haridas S."/>
            <person name="Albert R."/>
            <person name="Binder M."/>
            <person name="Bloem J."/>
            <person name="Labutti K."/>
            <person name="Salamov A."/>
            <person name="Andreopoulos B."/>
            <person name="Baker S."/>
            <person name="Barry K."/>
            <person name="Bills G."/>
            <person name="Bluhm B."/>
            <person name="Cannon C."/>
            <person name="Castanera R."/>
            <person name="Culley D."/>
            <person name="Daum C."/>
            <person name="Ezra D."/>
            <person name="Gonzalez J."/>
            <person name="Henrissat B."/>
            <person name="Kuo A."/>
            <person name="Liang C."/>
            <person name="Lipzen A."/>
            <person name="Lutzoni F."/>
            <person name="Magnuson J."/>
            <person name="Mondo S."/>
            <person name="Nolan M."/>
            <person name="Ohm R."/>
            <person name="Pangilinan J."/>
            <person name="Park H.-J."/>
            <person name="Ramirez L."/>
            <person name="Alfaro M."/>
            <person name="Sun H."/>
            <person name="Tritt A."/>
            <person name="Yoshinaga Y."/>
            <person name="Zwiers L.-H."/>
            <person name="Turgeon B."/>
            <person name="Goodwin S."/>
            <person name="Spatafora J."/>
            <person name="Crous P."/>
            <person name="Grigoriev I."/>
        </authorList>
    </citation>
    <scope>NUCLEOTIDE SEQUENCE</scope>
    <source>
        <strain evidence="12">CBS 122681</strain>
    </source>
</reference>
<feature type="compositionally biased region" description="Pro residues" evidence="10">
    <location>
        <begin position="153"/>
        <end position="162"/>
    </location>
</feature>
<feature type="domain" description="Protein kinase" evidence="11">
    <location>
        <begin position="433"/>
        <end position="782"/>
    </location>
</feature>
<dbReference type="GO" id="GO:0005524">
    <property type="term" value="F:ATP binding"/>
    <property type="evidence" value="ECO:0007669"/>
    <property type="project" value="UniProtKB-UniRule"/>
</dbReference>
<feature type="compositionally biased region" description="Low complexity" evidence="10">
    <location>
        <begin position="238"/>
        <end position="249"/>
    </location>
</feature>
<dbReference type="GO" id="GO:0004674">
    <property type="term" value="F:protein serine/threonine kinase activity"/>
    <property type="evidence" value="ECO:0007669"/>
    <property type="project" value="UniProtKB-KW"/>
</dbReference>
<evidence type="ECO:0000256" key="4">
    <source>
        <dbReference type="ARBA" id="ARBA00022741"/>
    </source>
</evidence>
<feature type="region of interest" description="Disordered" evidence="10">
    <location>
        <begin position="802"/>
        <end position="821"/>
    </location>
</feature>
<evidence type="ECO:0000313" key="12">
    <source>
        <dbReference type="EMBL" id="KAF2659197.1"/>
    </source>
</evidence>
<sequence length="821" mass="89294">MTSPAQEQPAQGVRFSEVNEEIEPDQALKHVATLTGAGGEPKEELSPEAQEELRNLSITLQKSRCQARRMENFSFEPVSLPASRAPSPTPASRTPSGHSSFRASTGLRPSPPASAMHSPPLTPAGTSSQDGKPGVGDDRRKAPSDPAMMTPQISPPHEPPPTSMDSVQHENRPQSLVVPRSPRSSPQHSPRPSSVSDLPGVIQPHPKNPPTFTVGPTGDSLPPSRDVSPSGSAGARTPGGHTSGTSTPTYSRPFTPSGDKDDPYSRSKRLPQPRNLDSLDARFIFGGRDNRRSQNYSSSSTAAPLPRSRGSASETAGKEEKRSSFFGGGGGGSDAKHHNHSSSVDDSSDARSAIGKPHHHGSMSELKRFFRIGGSHKHKDKHKEKRPQSPAPSVKAEKPIKAKKPTGTMTPPLSHGSVSVPFADDHGLQSKYGKFGKVLGSGAGGSVRLMKRSSDGVTFAVKQFRARHSYETERDYNKKVTAEFCIGSTLHHGNIIETMDLVNEKGSYYVVMEYAPFDLFAIVMTGKMSREEINCCTLQILNGVTYLHGMGLAHRDLKLDNVVVNEHGIMKIIDFGSAAVFRYPFENEVVLASGIVGSDPYLAPEVYDLSKYDPQPTDIWSLAIIFCCMTLRRFPWKAPRVSDNSYKLFVAPPNDGPKSITQSSKSATELSSQVAGDDRRQSGPQSEPASRLPSDQTTASHHHHHHHRRDAAHSDPTTHDTQSSASSMANGREEKQSPQIIKGPWRLLRLLPRESRHIVGRMLEVDPKKRATLDEILEDKWVKNSQVCSQEEGGRVLRVENHEHTLEPGSGSSSAPPTKQK</sequence>
<feature type="region of interest" description="Disordered" evidence="10">
    <location>
        <begin position="654"/>
        <end position="741"/>
    </location>
</feature>
<evidence type="ECO:0000256" key="9">
    <source>
        <dbReference type="PROSITE-ProRule" id="PRU10141"/>
    </source>
</evidence>